<dbReference type="Gene3D" id="1.10.1400.10">
    <property type="match status" value="1"/>
</dbReference>
<dbReference type="SUPFAM" id="SSF56235">
    <property type="entry name" value="N-terminal nucleophile aminohydrolases (Ntn hydrolases)"/>
    <property type="match status" value="1"/>
</dbReference>
<comment type="cofactor">
    <cofactor evidence="6">
        <name>Ca(2+)</name>
        <dbReference type="ChEBI" id="CHEBI:29108"/>
    </cofactor>
    <text evidence="6">Binds 1 Ca(2+) ion per dimer.</text>
</comment>
<name>A0A344TQ11_9BACT</name>
<dbReference type="KEGG" id="run:DR864_24845"/>
<dbReference type="PANTHER" id="PTHR34218">
    <property type="entry name" value="PEPTIDASE S45 PENICILLIN AMIDASE"/>
    <property type="match status" value="1"/>
</dbReference>
<dbReference type="OrthoDB" id="9759796at2"/>
<dbReference type="AlphaFoldDB" id="A0A344TQ11"/>
<dbReference type="GO" id="GO:0046872">
    <property type="term" value="F:metal ion binding"/>
    <property type="evidence" value="ECO:0007669"/>
    <property type="project" value="UniProtKB-KW"/>
</dbReference>
<feature type="active site" description="Nucleophile" evidence="5">
    <location>
        <position position="202"/>
    </location>
</feature>
<feature type="binding site" evidence="6">
    <location>
        <position position="275"/>
    </location>
    <ligand>
        <name>Ca(2+)</name>
        <dbReference type="ChEBI" id="CHEBI:29108"/>
    </ligand>
</feature>
<evidence type="ECO:0000256" key="2">
    <source>
        <dbReference type="ARBA" id="ARBA00022729"/>
    </source>
</evidence>
<dbReference type="GO" id="GO:0016811">
    <property type="term" value="F:hydrolase activity, acting on carbon-nitrogen (but not peptide) bonds, in linear amides"/>
    <property type="evidence" value="ECO:0007669"/>
    <property type="project" value="InterPro"/>
</dbReference>
<evidence type="ECO:0000256" key="5">
    <source>
        <dbReference type="PIRSR" id="PIRSR001227-1"/>
    </source>
</evidence>
<dbReference type="Gene3D" id="1.10.439.10">
    <property type="entry name" value="Penicillin Amidohydrolase, domain 1"/>
    <property type="match status" value="1"/>
</dbReference>
<evidence type="ECO:0000313" key="8">
    <source>
        <dbReference type="Proteomes" id="UP000251993"/>
    </source>
</evidence>
<dbReference type="InterPro" id="IPR043147">
    <property type="entry name" value="Penicillin_amidase_A-knob"/>
</dbReference>
<protein>
    <submittedName>
        <fullName evidence="7">Penicillin acylase family protein</fullName>
    </submittedName>
</protein>
<dbReference type="InterPro" id="IPR002692">
    <property type="entry name" value="S45"/>
</dbReference>
<keyword evidence="8" id="KW-1185">Reference proteome</keyword>
<accession>A0A344TQ11</accession>
<keyword evidence="6" id="KW-0106">Calcium</keyword>
<dbReference type="Gene3D" id="3.60.20.10">
    <property type="entry name" value="Glutamine Phosphoribosylpyrophosphate, subunit 1, domain 1"/>
    <property type="match status" value="1"/>
</dbReference>
<gene>
    <name evidence="7" type="ORF">DR864_24845</name>
</gene>
<evidence type="ECO:0000256" key="3">
    <source>
        <dbReference type="ARBA" id="ARBA00022801"/>
    </source>
</evidence>
<dbReference type="InterPro" id="IPR023343">
    <property type="entry name" value="Penicillin_amidase_dom1"/>
</dbReference>
<proteinExistence type="inferred from homology"/>
<dbReference type="PANTHER" id="PTHR34218:SF3">
    <property type="entry name" value="ACYL-HOMOSERINE LACTONE ACYLASE PVDQ"/>
    <property type="match status" value="1"/>
</dbReference>
<dbReference type="Proteomes" id="UP000251993">
    <property type="component" value="Chromosome"/>
</dbReference>
<evidence type="ECO:0000256" key="6">
    <source>
        <dbReference type="PIRSR" id="PIRSR001227-2"/>
    </source>
</evidence>
<dbReference type="GO" id="GO:0017000">
    <property type="term" value="P:antibiotic biosynthetic process"/>
    <property type="evidence" value="ECO:0007669"/>
    <property type="project" value="InterPro"/>
</dbReference>
<organism evidence="7 8">
    <name type="scientific">Runella rosea</name>
    <dbReference type="NCBI Taxonomy" id="2259595"/>
    <lineage>
        <taxon>Bacteria</taxon>
        <taxon>Pseudomonadati</taxon>
        <taxon>Bacteroidota</taxon>
        <taxon>Cytophagia</taxon>
        <taxon>Cytophagales</taxon>
        <taxon>Spirosomataceae</taxon>
        <taxon>Runella</taxon>
    </lineage>
</organism>
<keyword evidence="2" id="KW-0732">Signal</keyword>
<dbReference type="Pfam" id="PF01804">
    <property type="entry name" value="Penicil_amidase"/>
    <property type="match status" value="1"/>
</dbReference>
<dbReference type="PIRSF" id="PIRSF001227">
    <property type="entry name" value="Pen_acylase"/>
    <property type="match status" value="1"/>
</dbReference>
<dbReference type="RefSeq" id="WP_114069494.1">
    <property type="nucleotide sequence ID" value="NZ_CP030850.1"/>
</dbReference>
<evidence type="ECO:0000313" key="7">
    <source>
        <dbReference type="EMBL" id="AXE20732.1"/>
    </source>
</evidence>
<dbReference type="InterPro" id="IPR014395">
    <property type="entry name" value="Pen/GL7ACA/AHL_acylase"/>
</dbReference>
<feature type="binding site" evidence="6">
    <location>
        <position position="272"/>
    </location>
    <ligand>
        <name>Ca(2+)</name>
        <dbReference type="ChEBI" id="CHEBI:29108"/>
    </ligand>
</feature>
<evidence type="ECO:0000256" key="4">
    <source>
        <dbReference type="ARBA" id="ARBA00023145"/>
    </source>
</evidence>
<keyword evidence="4" id="KW-0865">Zymogen</keyword>
<sequence length="733" mass="82784">MERLFTLILTFVIVNTVLLQAQTFSPDEIANLQKQAKRITIVKDKWGVPHVYTKTDADAVFGMMYIQCEEFFEKVENLLITRLGRQAETEGERELYQDLWARTFIDSTRAIKLYQQTPKWLRKLCDAYAAGINFYMISHPAKKPKLITRVEPWMVLMNNIPSIAGSNLTELEFRQFYSKEAGLSLSYLPDANHEFYQEAGGSNGWALAPSKTQSKNAMLLINPHSEFYGRIEIHLVSKQGLNSYGAPFLGQFNIFQGFNDFCGWMHPITLSDAKDLYAETVEKKDGKYSYRYNGGQRGVDSSRITVKYKKGNELLSKTFTVYRTHHGPVVAVRDKKWITLKSTDANIELLGLHWQKMKSKSFEEFQSTIGKRVMVGNNIIYADRKGNIAYWHGNYVPKRDPAYDWKRPVDGSTNATEWQGTHTLNEIPHYINPANGWVQNCNSTPLYGAGAFDTLMSRKPAYMLPDGHTPRAMNAVRLLNNLKNATIDDVITAAHDTYLPNAERFIPTLVKAFDANPTDSVSVQLSGPIQALRNWNFRADTTSVATTLGVMWVEKIIPLNVARLKKPIANEENYSVTNGANLSTDFISPKEQLALLAQVVQELKKDFGTWEVPWGSINRFQRVKEGETFSDSRPSWAVTATPGPLGSLNAYSSRKVPQAKAHYGVNGNTFVAVIEFGKTLKAKTILTGGASTDPASPHFTDQVKGYINGQFKEIFFYKKDVMNNAERIYRPGE</sequence>
<keyword evidence="3" id="KW-0378">Hydrolase</keyword>
<comment type="similarity">
    <text evidence="1">Belongs to the peptidase S45 family.</text>
</comment>
<dbReference type="InterPro" id="IPR043146">
    <property type="entry name" value="Penicillin_amidase_N_B-knob"/>
</dbReference>
<dbReference type="Gene3D" id="2.30.120.10">
    <property type="match status" value="1"/>
</dbReference>
<reference evidence="7 8" key="1">
    <citation type="submission" date="2018-07" db="EMBL/GenBank/DDBJ databases">
        <title>Genome sequencing of Runella.</title>
        <authorList>
            <person name="Baek M.-G."/>
            <person name="Yi H."/>
        </authorList>
    </citation>
    <scope>NUCLEOTIDE SEQUENCE [LARGE SCALE GENOMIC DNA]</scope>
    <source>
        <strain evidence="7 8">HYN0085</strain>
    </source>
</reference>
<dbReference type="EMBL" id="CP030850">
    <property type="protein sequence ID" value="AXE20732.1"/>
    <property type="molecule type" value="Genomic_DNA"/>
</dbReference>
<dbReference type="InterPro" id="IPR029055">
    <property type="entry name" value="Ntn_hydrolases_N"/>
</dbReference>
<evidence type="ECO:0000256" key="1">
    <source>
        <dbReference type="ARBA" id="ARBA00006586"/>
    </source>
</evidence>
<keyword evidence="6" id="KW-0479">Metal-binding</keyword>